<dbReference type="Gene3D" id="3.80.10.10">
    <property type="entry name" value="Ribonuclease Inhibitor"/>
    <property type="match status" value="1"/>
</dbReference>
<dbReference type="AlphaFoldDB" id="A0A015J0Y2"/>
<dbReference type="Proteomes" id="UP000022910">
    <property type="component" value="Unassembled WGS sequence"/>
</dbReference>
<dbReference type="HOGENOM" id="CLU_028913_1_0_1"/>
<keyword evidence="2" id="KW-1185">Reference proteome</keyword>
<name>A0A015J0Y2_RHIIW</name>
<reference evidence="1 2" key="1">
    <citation type="submission" date="2014-02" db="EMBL/GenBank/DDBJ databases">
        <title>Single nucleus genome sequencing reveals high similarity among nuclei of an endomycorrhizal fungus.</title>
        <authorList>
            <person name="Lin K."/>
            <person name="Geurts R."/>
            <person name="Zhang Z."/>
            <person name="Limpens E."/>
            <person name="Saunders D.G."/>
            <person name="Mu D."/>
            <person name="Pang E."/>
            <person name="Cao H."/>
            <person name="Cha H."/>
            <person name="Lin T."/>
            <person name="Zhou Q."/>
            <person name="Shang Y."/>
            <person name="Li Y."/>
            <person name="Ivanov S."/>
            <person name="Sharma T."/>
            <person name="Velzen R.V."/>
            <person name="Ruijter N.D."/>
            <person name="Aanen D.K."/>
            <person name="Win J."/>
            <person name="Kamoun S."/>
            <person name="Bisseling T."/>
            <person name="Huang S."/>
        </authorList>
    </citation>
    <scope>NUCLEOTIDE SEQUENCE [LARGE SCALE GENOMIC DNA]</scope>
    <source>
        <strain evidence="2">DAOM197198w</strain>
    </source>
</reference>
<dbReference type="STRING" id="1432141.A0A015J0Y2"/>
<proteinExistence type="predicted"/>
<evidence type="ECO:0000313" key="1">
    <source>
        <dbReference type="EMBL" id="EXX63162.1"/>
    </source>
</evidence>
<organism evidence="1 2">
    <name type="scientific">Rhizophagus irregularis (strain DAOM 197198w)</name>
    <name type="common">Glomus intraradices</name>
    <dbReference type="NCBI Taxonomy" id="1432141"/>
    <lineage>
        <taxon>Eukaryota</taxon>
        <taxon>Fungi</taxon>
        <taxon>Fungi incertae sedis</taxon>
        <taxon>Mucoromycota</taxon>
        <taxon>Glomeromycotina</taxon>
        <taxon>Glomeromycetes</taxon>
        <taxon>Glomerales</taxon>
        <taxon>Glomeraceae</taxon>
        <taxon>Rhizophagus</taxon>
    </lineage>
</organism>
<accession>A0A015J0Y2</accession>
<evidence type="ECO:0008006" key="3">
    <source>
        <dbReference type="Google" id="ProtNLM"/>
    </source>
</evidence>
<sequence>MPVLWRNPSENIDSSLTARKLLFNVILLHLSEESRDILKNQGVNKLINEVMNKYQRPLFDYLSFWKYLDLYFLEIVISSKFDGQLNLPIIRNEILKLFINENTNLMHLLIPQYFDYQLHLIPGAEYCLSRLDSLHCHADLDQSILEGFARICKLIKKLSLVNVNYCTNNSGIIKLIEEQKKLNDVSFDDDGVEHGSFYVRKSFEESLMKHSDFVQYLRISWIPVTRILSCLVNLISLNIAQIESNMACWINIENVTFPLLKILKVHQFPSDILVNLIKNTKGGLSEICICYDGIDSESIFQVIGQSCPNLIYLELSLYDNINSFIPVFESLLINCQFLSGFIIDVEDNYFSEFNWCELFIVLAKSSPINLFKFKFYSKWGFKLEDMELFLKSWEGKNPLLIEMSFCVVRDEDKFEDLLKYFMEKGMIEYYSIGGGRINENFEWI</sequence>
<dbReference type="EMBL" id="JEMT01024080">
    <property type="protein sequence ID" value="EXX63162.1"/>
    <property type="molecule type" value="Genomic_DNA"/>
</dbReference>
<comment type="caution">
    <text evidence="1">The sequence shown here is derived from an EMBL/GenBank/DDBJ whole genome shotgun (WGS) entry which is preliminary data.</text>
</comment>
<gene>
    <name evidence="1" type="ORF">RirG_154890</name>
</gene>
<dbReference type="OrthoDB" id="2312071at2759"/>
<evidence type="ECO:0000313" key="2">
    <source>
        <dbReference type="Proteomes" id="UP000022910"/>
    </source>
</evidence>
<protein>
    <recommendedName>
        <fullName evidence="3">F-box domain-containing protein</fullName>
    </recommendedName>
</protein>
<dbReference type="InterPro" id="IPR032675">
    <property type="entry name" value="LRR_dom_sf"/>
</dbReference>